<reference evidence="7 8" key="1">
    <citation type="submission" date="2016-10" db="EMBL/GenBank/DDBJ databases">
        <authorList>
            <person name="de Groot N.N."/>
        </authorList>
    </citation>
    <scope>NUCLEOTIDE SEQUENCE [LARGE SCALE GENOMIC DNA]</scope>
    <source>
        <strain evidence="7 8">MON 2.2</strain>
    </source>
</reference>
<keyword evidence="4 6" id="KW-0472">Membrane</keyword>
<feature type="compositionally biased region" description="Low complexity" evidence="5">
    <location>
        <begin position="18"/>
        <end position="29"/>
    </location>
</feature>
<gene>
    <name evidence="7" type="ORF">SAMN04489747_1079</name>
</gene>
<evidence type="ECO:0000256" key="6">
    <source>
        <dbReference type="SAM" id="Phobius"/>
    </source>
</evidence>
<dbReference type="STRING" id="675864.SAMN04489747_1079"/>
<dbReference type="RefSeq" id="WP_090591340.1">
    <property type="nucleotide sequence ID" value="NZ_LT629688.1"/>
</dbReference>
<keyword evidence="3 6" id="KW-1133">Transmembrane helix</keyword>
<evidence type="ECO:0000313" key="8">
    <source>
        <dbReference type="Proteomes" id="UP000198546"/>
    </source>
</evidence>
<dbReference type="EMBL" id="LT629688">
    <property type="protein sequence ID" value="SDD49847.1"/>
    <property type="molecule type" value="Genomic_DNA"/>
</dbReference>
<evidence type="ECO:0000256" key="3">
    <source>
        <dbReference type="ARBA" id="ARBA00022989"/>
    </source>
</evidence>
<comment type="subcellular location">
    <subcellularLocation>
        <location evidence="1">Membrane</location>
        <topology evidence="1">Multi-pass membrane protein</topology>
    </subcellularLocation>
</comment>
<feature type="transmembrane region" description="Helical" evidence="6">
    <location>
        <begin position="125"/>
        <end position="148"/>
    </location>
</feature>
<evidence type="ECO:0000256" key="1">
    <source>
        <dbReference type="ARBA" id="ARBA00004141"/>
    </source>
</evidence>
<dbReference type="Proteomes" id="UP000198546">
    <property type="component" value="Chromosome i"/>
</dbReference>
<evidence type="ECO:0000256" key="2">
    <source>
        <dbReference type="ARBA" id="ARBA00022692"/>
    </source>
</evidence>
<keyword evidence="2 6" id="KW-0812">Transmembrane</keyword>
<evidence type="ECO:0000256" key="4">
    <source>
        <dbReference type="ARBA" id="ARBA00023136"/>
    </source>
</evidence>
<proteinExistence type="predicted"/>
<accession>A0A1G6VA00</accession>
<feature type="transmembrane region" description="Helical" evidence="6">
    <location>
        <begin position="42"/>
        <end position="68"/>
    </location>
</feature>
<name>A0A1G6VA00_9ACTN</name>
<protein>
    <recommendedName>
        <fullName evidence="9">DUF4870 domain-containing protein</fullName>
    </recommendedName>
</protein>
<sequence>MTYPTDPTGTTPPPQPRPQGWAPVGPGHPAAPYAPAPPTGALSWWLGMLLLTLVPVISNGAAAVGAAVQHRTFTDPRDALAREVSRRAANFHLSLTLYTVLLIGTHILLLVLLSGTEAAQGFFPLGIAIGLVPVLGLYGLVLSVVSAVRASRGLLTPAVGAIPFFRR</sequence>
<dbReference type="InterPro" id="IPR019109">
    <property type="entry name" value="MamF_MmsF"/>
</dbReference>
<feature type="transmembrane region" description="Helical" evidence="6">
    <location>
        <begin position="89"/>
        <end position="113"/>
    </location>
</feature>
<feature type="region of interest" description="Disordered" evidence="5">
    <location>
        <begin position="1"/>
        <end position="29"/>
    </location>
</feature>
<keyword evidence="8" id="KW-1185">Reference proteome</keyword>
<evidence type="ECO:0000313" key="7">
    <source>
        <dbReference type="EMBL" id="SDD49847.1"/>
    </source>
</evidence>
<dbReference type="AlphaFoldDB" id="A0A1G6VA00"/>
<organism evidence="7 8">
    <name type="scientific">Auraticoccus monumenti</name>
    <dbReference type="NCBI Taxonomy" id="675864"/>
    <lineage>
        <taxon>Bacteria</taxon>
        <taxon>Bacillati</taxon>
        <taxon>Actinomycetota</taxon>
        <taxon>Actinomycetes</taxon>
        <taxon>Propionibacteriales</taxon>
        <taxon>Propionibacteriaceae</taxon>
        <taxon>Auraticoccus</taxon>
    </lineage>
</organism>
<evidence type="ECO:0000256" key="5">
    <source>
        <dbReference type="SAM" id="MobiDB-lite"/>
    </source>
</evidence>
<dbReference type="Pfam" id="PF09685">
    <property type="entry name" value="MamF_MmsF"/>
    <property type="match status" value="1"/>
</dbReference>
<evidence type="ECO:0008006" key="9">
    <source>
        <dbReference type="Google" id="ProtNLM"/>
    </source>
</evidence>